<dbReference type="EMBL" id="BMIP01000011">
    <property type="protein sequence ID" value="GGD82298.1"/>
    <property type="molecule type" value="Genomic_DNA"/>
</dbReference>
<reference evidence="1" key="2">
    <citation type="submission" date="2020-09" db="EMBL/GenBank/DDBJ databases">
        <authorList>
            <person name="Sun Q."/>
            <person name="Zhou Y."/>
        </authorList>
    </citation>
    <scope>NUCLEOTIDE SEQUENCE</scope>
    <source>
        <strain evidence="1">CGMCC 1.15360</strain>
    </source>
</reference>
<evidence type="ECO:0000313" key="1">
    <source>
        <dbReference type="EMBL" id="GGD82298.1"/>
    </source>
</evidence>
<protein>
    <submittedName>
        <fullName evidence="1">Uncharacterized protein</fullName>
    </submittedName>
</protein>
<keyword evidence="2" id="KW-1185">Reference proteome</keyword>
<name>A0A916Z8W2_9SPHN</name>
<evidence type="ECO:0000313" key="2">
    <source>
        <dbReference type="Proteomes" id="UP000612349"/>
    </source>
</evidence>
<organism evidence="1 2">
    <name type="scientific">Croceicoccus mobilis</name>
    <dbReference type="NCBI Taxonomy" id="1703339"/>
    <lineage>
        <taxon>Bacteria</taxon>
        <taxon>Pseudomonadati</taxon>
        <taxon>Pseudomonadota</taxon>
        <taxon>Alphaproteobacteria</taxon>
        <taxon>Sphingomonadales</taxon>
        <taxon>Erythrobacteraceae</taxon>
        <taxon>Croceicoccus</taxon>
    </lineage>
</organism>
<comment type="caution">
    <text evidence="1">The sequence shown here is derived from an EMBL/GenBank/DDBJ whole genome shotgun (WGS) entry which is preliminary data.</text>
</comment>
<dbReference type="AlphaFoldDB" id="A0A916Z8W2"/>
<dbReference type="OrthoDB" id="7449291at2"/>
<accession>A0A916Z8W2</accession>
<dbReference type="RefSeq" id="WP_066769466.1">
    <property type="nucleotide sequence ID" value="NZ_BMIP01000011.1"/>
</dbReference>
<sequence>MKRRRFKLALEPGAAALTRLAQLHDHAFHQASGSSAPLGRELQLYIEQTFPGSGPEQFASSLTANGQLGWNLDAGPDGAVAIVSTPDGAALSAVARILEYIAPEALARPMTYVPDDTPIVAPRSTQSLH</sequence>
<reference evidence="1" key="1">
    <citation type="journal article" date="2014" name="Int. J. Syst. Evol. Microbiol.">
        <title>Complete genome sequence of Corynebacterium casei LMG S-19264T (=DSM 44701T), isolated from a smear-ripened cheese.</title>
        <authorList>
            <consortium name="US DOE Joint Genome Institute (JGI-PGF)"/>
            <person name="Walter F."/>
            <person name="Albersmeier A."/>
            <person name="Kalinowski J."/>
            <person name="Ruckert C."/>
        </authorList>
    </citation>
    <scope>NUCLEOTIDE SEQUENCE</scope>
    <source>
        <strain evidence="1">CGMCC 1.15360</strain>
    </source>
</reference>
<proteinExistence type="predicted"/>
<dbReference type="Proteomes" id="UP000612349">
    <property type="component" value="Unassembled WGS sequence"/>
</dbReference>
<gene>
    <name evidence="1" type="ORF">GCM10010990_35380</name>
</gene>